<dbReference type="Gene3D" id="3.40.30.10">
    <property type="entry name" value="Glutaredoxin"/>
    <property type="match status" value="1"/>
</dbReference>
<dbReference type="Pfam" id="PF00578">
    <property type="entry name" value="AhpC-TSA"/>
    <property type="match status" value="1"/>
</dbReference>
<reference evidence="3 4" key="1">
    <citation type="submission" date="2019-03" db="EMBL/GenBank/DDBJ databases">
        <title>Single cell metagenomics reveals metabolic interactions within the superorganism composed of flagellate Streblomastix strix and complex community of Bacteroidetes bacteria on its surface.</title>
        <authorList>
            <person name="Treitli S.C."/>
            <person name="Kolisko M."/>
            <person name="Husnik F."/>
            <person name="Keeling P."/>
            <person name="Hampl V."/>
        </authorList>
    </citation>
    <scope>NUCLEOTIDE SEQUENCE [LARGE SCALE GENOMIC DNA]</scope>
    <source>
        <strain evidence="3">St1</strain>
    </source>
</reference>
<feature type="signal peptide" evidence="1">
    <location>
        <begin position="1"/>
        <end position="31"/>
    </location>
</feature>
<keyword evidence="1" id="KW-0732">Signal</keyword>
<proteinExistence type="predicted"/>
<dbReference type="CDD" id="cd02966">
    <property type="entry name" value="TlpA_like_family"/>
    <property type="match status" value="1"/>
</dbReference>
<sequence>MFVFLIIEYNMKKFKLLAPFLFLCSTIVAQTIDFNFPPLAGQNYSIHIYKGTVTDTLQRGSIPADGRFSFAWPEKQKAYTGVLHLSIGQSGQNIIVNQENFSVSFNDAGTEIIYSNSPENDYLKKQFKQQQSLLGKIDLIYRGQMLYADDPQLSLVFNNEFFRLNKLYSDLQTELKNSKLYASHYLQFIAFINGTGSHVYTLTENDAKLADLQHFFTAEADMDILYSSGLWQHAISTTFNLYPDPKDFGEAMVKNFKRIRSQEVFNALTNDLVTICEQYGWSEAENVIFPYLASSGRLEDPHGKLYLIAALAKLKPGDKAPKIPGKQNLSNSLIAFYESGCSNCQKQLEILKNHYDEIKKQNIHVISLSADQSDEVFQFHSKDFPWTDKRCDYKGFEGDIFKNFGVVATPTFYVTDKKGNIIGRYATIAETGLIKELIQK</sequence>
<dbReference type="PANTHER" id="PTHR42852:SF17">
    <property type="entry name" value="THIOREDOXIN-LIKE PROTEIN HI_1115"/>
    <property type="match status" value="1"/>
</dbReference>
<evidence type="ECO:0000259" key="2">
    <source>
        <dbReference type="PROSITE" id="PS51352"/>
    </source>
</evidence>
<dbReference type="SUPFAM" id="SSF52833">
    <property type="entry name" value="Thioredoxin-like"/>
    <property type="match status" value="1"/>
</dbReference>
<evidence type="ECO:0000313" key="4">
    <source>
        <dbReference type="Proteomes" id="UP000324575"/>
    </source>
</evidence>
<evidence type="ECO:0000313" key="3">
    <source>
        <dbReference type="EMBL" id="KAA6302149.1"/>
    </source>
</evidence>
<accession>A0A5M8P143</accession>
<dbReference type="InterPro" id="IPR036249">
    <property type="entry name" value="Thioredoxin-like_sf"/>
</dbReference>
<dbReference type="InterPro" id="IPR013766">
    <property type="entry name" value="Thioredoxin_domain"/>
</dbReference>
<dbReference type="EMBL" id="SNRX01000010">
    <property type="protein sequence ID" value="KAA6302149.1"/>
    <property type="molecule type" value="Genomic_DNA"/>
</dbReference>
<feature type="domain" description="Thioredoxin" evidence="2">
    <location>
        <begin position="309"/>
        <end position="440"/>
    </location>
</feature>
<organism evidence="3 4">
    <name type="scientific">Candidatus Ordinivivax streblomastigis</name>
    <dbReference type="NCBI Taxonomy" id="2540710"/>
    <lineage>
        <taxon>Bacteria</taxon>
        <taxon>Pseudomonadati</taxon>
        <taxon>Bacteroidota</taxon>
        <taxon>Bacteroidia</taxon>
        <taxon>Bacteroidales</taxon>
        <taxon>Candidatus Ordinivivax</taxon>
    </lineage>
</organism>
<name>A0A5M8P143_9BACT</name>
<dbReference type="PANTHER" id="PTHR42852">
    <property type="entry name" value="THIOL:DISULFIDE INTERCHANGE PROTEIN DSBE"/>
    <property type="match status" value="1"/>
</dbReference>
<dbReference type="InterPro" id="IPR050553">
    <property type="entry name" value="Thioredoxin_ResA/DsbE_sf"/>
</dbReference>
<dbReference type="PROSITE" id="PS51352">
    <property type="entry name" value="THIOREDOXIN_2"/>
    <property type="match status" value="1"/>
</dbReference>
<comment type="caution">
    <text evidence="3">The sequence shown here is derived from an EMBL/GenBank/DDBJ whole genome shotgun (WGS) entry which is preliminary data.</text>
</comment>
<gene>
    <name evidence="3" type="ORF">EZS26_001750</name>
</gene>
<dbReference type="AlphaFoldDB" id="A0A5M8P143"/>
<protein>
    <submittedName>
        <fullName evidence="3">Thiol-disulfide oxidoreductase ResA</fullName>
    </submittedName>
</protein>
<feature type="chain" id="PRO_5024378136" evidence="1">
    <location>
        <begin position="32"/>
        <end position="440"/>
    </location>
</feature>
<dbReference type="Proteomes" id="UP000324575">
    <property type="component" value="Unassembled WGS sequence"/>
</dbReference>
<evidence type="ECO:0000256" key="1">
    <source>
        <dbReference type="SAM" id="SignalP"/>
    </source>
</evidence>
<dbReference type="InterPro" id="IPR000866">
    <property type="entry name" value="AhpC/TSA"/>
</dbReference>